<protein>
    <recommendedName>
        <fullName evidence="4">Reverse transcriptase zinc-binding domain-containing protein</fullName>
    </recommendedName>
</protein>
<keyword evidence="1" id="KW-1133">Transmembrane helix</keyword>
<proteinExistence type="predicted"/>
<comment type="caution">
    <text evidence="2">The sequence shown here is derived from an EMBL/GenBank/DDBJ whole genome shotgun (WGS) entry which is preliminary data.</text>
</comment>
<dbReference type="EMBL" id="JABEZV010000009">
    <property type="protein sequence ID" value="MBA0721502.1"/>
    <property type="molecule type" value="Genomic_DNA"/>
</dbReference>
<name>A0A7J9AC98_9ROSI</name>
<evidence type="ECO:0000313" key="3">
    <source>
        <dbReference type="Proteomes" id="UP000593574"/>
    </source>
</evidence>
<keyword evidence="3" id="KW-1185">Reference proteome</keyword>
<gene>
    <name evidence="2" type="ORF">Golax_009040</name>
</gene>
<evidence type="ECO:0000313" key="2">
    <source>
        <dbReference type="EMBL" id="MBA0721502.1"/>
    </source>
</evidence>
<feature type="transmembrane region" description="Helical" evidence="1">
    <location>
        <begin position="55"/>
        <end position="78"/>
    </location>
</feature>
<keyword evidence="1" id="KW-0812">Transmembrane</keyword>
<dbReference type="Proteomes" id="UP000593574">
    <property type="component" value="Unassembled WGS sequence"/>
</dbReference>
<feature type="non-terminal residue" evidence="2">
    <location>
        <position position="1"/>
    </location>
</feature>
<evidence type="ECO:0008006" key="4">
    <source>
        <dbReference type="Google" id="ProtNLM"/>
    </source>
</evidence>
<evidence type="ECO:0000256" key="1">
    <source>
        <dbReference type="SAM" id="Phobius"/>
    </source>
</evidence>
<keyword evidence="1" id="KW-0472">Membrane</keyword>
<organism evidence="2 3">
    <name type="scientific">Gossypium laxum</name>
    <dbReference type="NCBI Taxonomy" id="34288"/>
    <lineage>
        <taxon>Eukaryota</taxon>
        <taxon>Viridiplantae</taxon>
        <taxon>Streptophyta</taxon>
        <taxon>Embryophyta</taxon>
        <taxon>Tracheophyta</taxon>
        <taxon>Spermatophyta</taxon>
        <taxon>Magnoliopsida</taxon>
        <taxon>eudicotyledons</taxon>
        <taxon>Gunneridae</taxon>
        <taxon>Pentapetalae</taxon>
        <taxon>rosids</taxon>
        <taxon>malvids</taxon>
        <taxon>Malvales</taxon>
        <taxon>Malvaceae</taxon>
        <taxon>Malvoideae</taxon>
        <taxon>Gossypium</taxon>
    </lineage>
</organism>
<reference evidence="2 3" key="1">
    <citation type="journal article" date="2019" name="Genome Biol. Evol.">
        <title>Insights into the evolution of the New World diploid cottons (Gossypium, subgenus Houzingenia) based on genome sequencing.</title>
        <authorList>
            <person name="Grover C.E."/>
            <person name="Arick M.A. 2nd"/>
            <person name="Thrash A."/>
            <person name="Conover J.L."/>
            <person name="Sanders W.S."/>
            <person name="Peterson D.G."/>
            <person name="Frelichowski J.E."/>
            <person name="Scheffler J.A."/>
            <person name="Scheffler B.E."/>
            <person name="Wendel J.F."/>
        </authorList>
    </citation>
    <scope>NUCLEOTIDE SEQUENCE [LARGE SCALE GENOMIC DNA]</scope>
    <source>
        <strain evidence="2">4</strain>
        <tissue evidence="2">Leaf</tissue>
    </source>
</reference>
<accession>A0A7J9AC98</accession>
<sequence length="144" mass="16627">MKWLKRGIGQHGSCSLYQHGDEDLFHVLRDCLVAREVWLHVVLVELQSMFFAGDLTYALLSGCLMRVVFGQVFVVIGFKYTLMGLLRWMQDLLLLGVINKQEGEWILGFNRYLGLCSVFDTKLWGILHGLILVQKDCDLYKQSR</sequence>
<dbReference type="AlphaFoldDB" id="A0A7J9AC98"/>